<comment type="caution">
    <text evidence="13">The sequence shown here is derived from an EMBL/GenBank/DDBJ whole genome shotgun (WGS) entry which is preliminary data.</text>
</comment>
<evidence type="ECO:0000256" key="4">
    <source>
        <dbReference type="ARBA" id="ARBA00022475"/>
    </source>
</evidence>
<feature type="transmembrane region" description="Helical" evidence="12">
    <location>
        <begin position="263"/>
        <end position="288"/>
    </location>
</feature>
<comment type="subcellular location">
    <subcellularLocation>
        <location evidence="1">Cell membrane</location>
        <topology evidence="1">Multi-pass membrane protein</topology>
    </subcellularLocation>
</comment>
<accession>A0A369M6E5</accession>
<evidence type="ECO:0000256" key="3">
    <source>
        <dbReference type="ARBA" id="ARBA00022448"/>
    </source>
</evidence>
<name>A0A369M6E5_9ACTN</name>
<dbReference type="OrthoDB" id="9776710at2"/>
<protein>
    <submittedName>
        <fullName evidence="13">Cytochrome d ubiquinol oxidase subunit II</fullName>
    </submittedName>
</protein>
<evidence type="ECO:0000256" key="2">
    <source>
        <dbReference type="ARBA" id="ARBA00007543"/>
    </source>
</evidence>
<feature type="transmembrane region" description="Helical" evidence="12">
    <location>
        <begin position="308"/>
        <end position="329"/>
    </location>
</feature>
<keyword evidence="4" id="KW-1003">Cell membrane</keyword>
<feature type="transmembrane region" description="Helical" evidence="12">
    <location>
        <begin position="85"/>
        <end position="103"/>
    </location>
</feature>
<keyword evidence="3" id="KW-0813">Transport</keyword>
<dbReference type="PANTHER" id="PTHR43141">
    <property type="entry name" value="CYTOCHROME BD2 SUBUNIT II"/>
    <property type="match status" value="1"/>
</dbReference>
<proteinExistence type="inferred from homology"/>
<evidence type="ECO:0000256" key="8">
    <source>
        <dbReference type="ARBA" id="ARBA00022982"/>
    </source>
</evidence>
<dbReference type="GO" id="GO:0005886">
    <property type="term" value="C:plasma membrane"/>
    <property type="evidence" value="ECO:0007669"/>
    <property type="project" value="UniProtKB-SubCell"/>
</dbReference>
<evidence type="ECO:0000256" key="11">
    <source>
        <dbReference type="ARBA" id="ARBA00023136"/>
    </source>
</evidence>
<dbReference type="GO" id="GO:0019646">
    <property type="term" value="P:aerobic electron transport chain"/>
    <property type="evidence" value="ECO:0007669"/>
    <property type="project" value="TreeGrafter"/>
</dbReference>
<keyword evidence="8" id="KW-0249">Electron transport</keyword>
<dbReference type="Pfam" id="PF02322">
    <property type="entry name" value="Cyt_bd_oxida_II"/>
    <property type="match status" value="1"/>
</dbReference>
<sequence>MEMTFFNVLWFFLIFVLIGGYFVLDGFDLGAGVLYPFVAKDDREKAVVRRSIGPVWDGNEVWLLTAGGALFAAFAPAYAATFSGFYLAVMLVLFGLIVRAVSLEYRGHDKKYGKVWDGCFFVGSLLPALLLGVAVGNIYAGIPMDMNGDYVGVPLLGLITPFTLLCGLLGLAMFMAAGAAWIALKAPKPSALQARAVGLRLPLQVAALVLFLAVSVYGHFVIQPAMDPALGIVRWLFAILAVGGIVASIVLARRGEGSDKGAFLAQSVSAFCLVGLLAASMFPNLVVASAGSVGPSITLMSAASSELSLMWMTIITCVGLPLVLVYHVIIYRTFRGRIEDDDLAHY</sequence>
<gene>
    <name evidence="13" type="primary">cydB</name>
    <name evidence="13" type="ORF">C1877_00565</name>
</gene>
<dbReference type="PIRSF" id="PIRSF000267">
    <property type="entry name" value="Cyt_oxidse_sub2"/>
    <property type="match status" value="1"/>
</dbReference>
<dbReference type="PANTHER" id="PTHR43141:SF5">
    <property type="entry name" value="CYTOCHROME BD-I UBIQUINOL OXIDASE SUBUNIT 2"/>
    <property type="match status" value="1"/>
</dbReference>
<dbReference type="GO" id="GO:0046872">
    <property type="term" value="F:metal ion binding"/>
    <property type="evidence" value="ECO:0007669"/>
    <property type="project" value="UniProtKB-KW"/>
</dbReference>
<comment type="similarity">
    <text evidence="2">Belongs to the cytochrome ubiquinol oxidase subunit 2 family.</text>
</comment>
<feature type="transmembrane region" description="Helical" evidence="12">
    <location>
        <begin position="162"/>
        <end position="184"/>
    </location>
</feature>
<dbReference type="AlphaFoldDB" id="A0A369M6E5"/>
<evidence type="ECO:0000313" key="14">
    <source>
        <dbReference type="Proteomes" id="UP000254000"/>
    </source>
</evidence>
<dbReference type="InterPro" id="IPR003317">
    <property type="entry name" value="Cyt-d_oxidase_su2"/>
</dbReference>
<dbReference type="Proteomes" id="UP000254000">
    <property type="component" value="Unassembled WGS sequence"/>
</dbReference>
<evidence type="ECO:0000256" key="12">
    <source>
        <dbReference type="SAM" id="Phobius"/>
    </source>
</evidence>
<dbReference type="NCBIfam" id="TIGR00203">
    <property type="entry name" value="cydB"/>
    <property type="match status" value="1"/>
</dbReference>
<dbReference type="GO" id="GO:0070069">
    <property type="term" value="C:cytochrome complex"/>
    <property type="evidence" value="ECO:0007669"/>
    <property type="project" value="TreeGrafter"/>
</dbReference>
<feature type="transmembrane region" description="Helical" evidence="12">
    <location>
        <begin position="115"/>
        <end position="142"/>
    </location>
</feature>
<evidence type="ECO:0000256" key="10">
    <source>
        <dbReference type="ARBA" id="ARBA00023004"/>
    </source>
</evidence>
<keyword evidence="5" id="KW-0349">Heme</keyword>
<evidence type="ECO:0000256" key="6">
    <source>
        <dbReference type="ARBA" id="ARBA00022692"/>
    </source>
</evidence>
<keyword evidence="7" id="KW-0479">Metal-binding</keyword>
<evidence type="ECO:0000256" key="1">
    <source>
        <dbReference type="ARBA" id="ARBA00004651"/>
    </source>
</evidence>
<evidence type="ECO:0000313" key="13">
    <source>
        <dbReference type="EMBL" id="RDB66974.1"/>
    </source>
</evidence>
<dbReference type="EMBL" id="PPTS01000001">
    <property type="protein sequence ID" value="RDB66974.1"/>
    <property type="molecule type" value="Genomic_DNA"/>
</dbReference>
<reference evidence="13 14" key="1">
    <citation type="journal article" date="2018" name="Elife">
        <title>Discovery and characterization of a prevalent human gut bacterial enzyme sufficient for the inactivation of a family of plant toxins.</title>
        <authorList>
            <person name="Koppel N."/>
            <person name="Bisanz J.E."/>
            <person name="Pandelia M.E."/>
            <person name="Turnbaugh P.J."/>
            <person name="Balskus E.P."/>
        </authorList>
    </citation>
    <scope>NUCLEOTIDE SEQUENCE [LARGE SCALE GENOMIC DNA]</scope>
    <source>
        <strain evidence="13 14">3C</strain>
    </source>
</reference>
<keyword evidence="10" id="KW-0408">Iron</keyword>
<evidence type="ECO:0000256" key="7">
    <source>
        <dbReference type="ARBA" id="ARBA00022723"/>
    </source>
</evidence>
<organism evidence="13 14">
    <name type="scientific">Gordonibacter pamelaeae</name>
    <dbReference type="NCBI Taxonomy" id="471189"/>
    <lineage>
        <taxon>Bacteria</taxon>
        <taxon>Bacillati</taxon>
        <taxon>Actinomycetota</taxon>
        <taxon>Coriobacteriia</taxon>
        <taxon>Eggerthellales</taxon>
        <taxon>Eggerthellaceae</taxon>
        <taxon>Gordonibacter</taxon>
    </lineage>
</organism>
<evidence type="ECO:0000256" key="9">
    <source>
        <dbReference type="ARBA" id="ARBA00022989"/>
    </source>
</evidence>
<dbReference type="GO" id="GO:0016682">
    <property type="term" value="F:oxidoreductase activity, acting on diphenols and related substances as donors, oxygen as acceptor"/>
    <property type="evidence" value="ECO:0007669"/>
    <property type="project" value="TreeGrafter"/>
</dbReference>
<keyword evidence="11 12" id="KW-0472">Membrane</keyword>
<dbReference type="GO" id="GO:0009055">
    <property type="term" value="F:electron transfer activity"/>
    <property type="evidence" value="ECO:0007669"/>
    <property type="project" value="TreeGrafter"/>
</dbReference>
<keyword evidence="14" id="KW-1185">Reference proteome</keyword>
<feature type="transmembrane region" description="Helical" evidence="12">
    <location>
        <begin position="232"/>
        <end position="251"/>
    </location>
</feature>
<keyword evidence="9 12" id="KW-1133">Transmembrane helix</keyword>
<evidence type="ECO:0000256" key="5">
    <source>
        <dbReference type="ARBA" id="ARBA00022617"/>
    </source>
</evidence>
<feature type="transmembrane region" description="Helical" evidence="12">
    <location>
        <begin position="205"/>
        <end position="226"/>
    </location>
</feature>
<keyword evidence="6 12" id="KW-0812">Transmembrane</keyword>
<feature type="transmembrane region" description="Helical" evidence="12">
    <location>
        <begin position="12"/>
        <end position="38"/>
    </location>
</feature>